<evidence type="ECO:0000256" key="1">
    <source>
        <dbReference type="SAM" id="Coils"/>
    </source>
</evidence>
<sequence length="154" mass="18368">MNKLNFMPYRYLEENYKKRKSLICISSIVNIILIIILFWIFIFNTTKLNNLQKEEHIVKEKIEEIVSKEKNKNNKLQKQNKIISEITSNINTFRNLKIENDILWIEGNYSDSNSYKDIVIFLEKEYGLKIITLQSPIKKEEDYIYRVGVSINGK</sequence>
<evidence type="ECO:0000313" key="4">
    <source>
        <dbReference type="Proteomes" id="UP000563151"/>
    </source>
</evidence>
<comment type="caution">
    <text evidence="3">The sequence shown here is derived from an EMBL/GenBank/DDBJ whole genome shotgun (WGS) entry which is preliminary data.</text>
</comment>
<keyword evidence="2" id="KW-1133">Transmembrane helix</keyword>
<dbReference type="EMBL" id="JAAZWO010000002">
    <property type="protein sequence ID" value="MBC2396586.1"/>
    <property type="molecule type" value="Genomic_DNA"/>
</dbReference>
<dbReference type="RefSeq" id="WP_035148691.1">
    <property type="nucleotide sequence ID" value="NZ_JAAZWO010000002.1"/>
</dbReference>
<protein>
    <submittedName>
        <fullName evidence="3">Uncharacterized protein</fullName>
    </submittedName>
</protein>
<evidence type="ECO:0000313" key="3">
    <source>
        <dbReference type="EMBL" id="MBC2396586.1"/>
    </source>
</evidence>
<evidence type="ECO:0000256" key="2">
    <source>
        <dbReference type="SAM" id="Phobius"/>
    </source>
</evidence>
<reference evidence="3 4" key="1">
    <citation type="submission" date="2020-04" db="EMBL/GenBank/DDBJ databases">
        <title>Genomic insights into acetone-butanol-ethanol (ABE) fermentation by sequencing solventogenic clostridia strains.</title>
        <authorList>
            <person name="Brown S."/>
        </authorList>
    </citation>
    <scope>NUCLEOTIDE SEQUENCE [LARGE SCALE GENOMIC DNA]</scope>
    <source>
        <strain evidence="3 4">DJ011</strain>
    </source>
</reference>
<organism evidence="3 4">
    <name type="scientific">Clostridium tetanomorphum</name>
    <dbReference type="NCBI Taxonomy" id="1553"/>
    <lineage>
        <taxon>Bacteria</taxon>
        <taxon>Bacillati</taxon>
        <taxon>Bacillota</taxon>
        <taxon>Clostridia</taxon>
        <taxon>Eubacteriales</taxon>
        <taxon>Clostridiaceae</taxon>
        <taxon>Clostridium</taxon>
    </lineage>
</organism>
<feature type="transmembrane region" description="Helical" evidence="2">
    <location>
        <begin position="21"/>
        <end position="42"/>
    </location>
</feature>
<feature type="coiled-coil region" evidence="1">
    <location>
        <begin position="48"/>
        <end position="79"/>
    </location>
</feature>
<dbReference type="Proteomes" id="UP000563151">
    <property type="component" value="Unassembled WGS sequence"/>
</dbReference>
<keyword evidence="4" id="KW-1185">Reference proteome</keyword>
<keyword evidence="2" id="KW-0472">Membrane</keyword>
<keyword evidence="1" id="KW-0175">Coiled coil</keyword>
<name>A0A923E8D2_CLOTT</name>
<gene>
    <name evidence="3" type="ORF">HGG79_02175</name>
</gene>
<dbReference type="AlphaFoldDB" id="A0A923E8D2"/>
<keyword evidence="2" id="KW-0812">Transmembrane</keyword>
<accession>A0A923E8D2</accession>
<proteinExistence type="predicted"/>